<proteinExistence type="predicted"/>
<protein>
    <recommendedName>
        <fullName evidence="3">LysM domain-containing protein</fullName>
    </recommendedName>
</protein>
<keyword evidence="2" id="KW-0812">Transmembrane</keyword>
<name>A0ABU7XJ37_9HYPH</name>
<dbReference type="PROSITE" id="PS51782">
    <property type="entry name" value="LYSM"/>
    <property type="match status" value="1"/>
</dbReference>
<evidence type="ECO:0000313" key="5">
    <source>
        <dbReference type="Proteomes" id="UP001350748"/>
    </source>
</evidence>
<accession>A0ABU7XJ37</accession>
<feature type="transmembrane region" description="Helical" evidence="2">
    <location>
        <begin position="6"/>
        <end position="26"/>
    </location>
</feature>
<keyword evidence="2" id="KW-0472">Membrane</keyword>
<feature type="domain" description="LysM" evidence="3">
    <location>
        <begin position="265"/>
        <end position="312"/>
    </location>
</feature>
<gene>
    <name evidence="4" type="ORF">V3H18_08170</name>
</gene>
<dbReference type="InterPro" id="IPR018392">
    <property type="entry name" value="LysM"/>
</dbReference>
<sequence>MNWDLPSAYLPMIFMAVLAAAFVFHLTRLLGPGRFLHAAYAASAAGLIYILGAERFGWRTAGEPALFWVYVALFALVAVYVARRRAQYGLIGLPWLSALIQQGVVAYMFAPDSFRKPPVTAILFLYFAFEAVAWLRGREEEEKGAVAVADAAARPPLFPPKRRRGPAEISLAAVALAIAYLLFIGPHPVVEAPEAATAEGTTGAEGEQSVASEEPAAPEGQETASAETQRSEAESEKALGAAPESSSTVAAREPEAAPRAAKADEVYAARAGDTFKSIAKRVYGTANKWRALADANPELKAKKFRAGQLIKLPSPPTR</sequence>
<dbReference type="EMBL" id="JAZHYN010000019">
    <property type="protein sequence ID" value="MEF3366506.1"/>
    <property type="molecule type" value="Genomic_DNA"/>
</dbReference>
<feature type="compositionally biased region" description="Basic and acidic residues" evidence="1">
    <location>
        <begin position="252"/>
        <end position="264"/>
    </location>
</feature>
<dbReference type="CDD" id="cd00118">
    <property type="entry name" value="LysM"/>
    <property type="match status" value="1"/>
</dbReference>
<organism evidence="4 5">
    <name type="scientific">Methylocystis borbori</name>
    <dbReference type="NCBI Taxonomy" id="3118750"/>
    <lineage>
        <taxon>Bacteria</taxon>
        <taxon>Pseudomonadati</taxon>
        <taxon>Pseudomonadota</taxon>
        <taxon>Alphaproteobacteria</taxon>
        <taxon>Hyphomicrobiales</taxon>
        <taxon>Methylocystaceae</taxon>
        <taxon>Methylocystis</taxon>
    </lineage>
</organism>
<evidence type="ECO:0000259" key="3">
    <source>
        <dbReference type="PROSITE" id="PS51782"/>
    </source>
</evidence>
<feature type="region of interest" description="Disordered" evidence="1">
    <location>
        <begin position="195"/>
        <end position="264"/>
    </location>
</feature>
<dbReference type="Gene3D" id="3.10.350.10">
    <property type="entry name" value="LysM domain"/>
    <property type="match status" value="1"/>
</dbReference>
<feature type="transmembrane region" description="Helical" evidence="2">
    <location>
        <begin position="35"/>
        <end position="53"/>
    </location>
</feature>
<dbReference type="InterPro" id="IPR036779">
    <property type="entry name" value="LysM_dom_sf"/>
</dbReference>
<dbReference type="SMART" id="SM00257">
    <property type="entry name" value="LysM"/>
    <property type="match status" value="1"/>
</dbReference>
<evidence type="ECO:0000313" key="4">
    <source>
        <dbReference type="EMBL" id="MEF3366506.1"/>
    </source>
</evidence>
<feature type="transmembrane region" description="Helical" evidence="2">
    <location>
        <begin position="89"/>
        <end position="110"/>
    </location>
</feature>
<feature type="compositionally biased region" description="Low complexity" evidence="1">
    <location>
        <begin position="195"/>
        <end position="207"/>
    </location>
</feature>
<dbReference type="RefSeq" id="WP_332081522.1">
    <property type="nucleotide sequence ID" value="NZ_JAZHYN010000019.1"/>
</dbReference>
<feature type="transmembrane region" description="Helical" evidence="2">
    <location>
        <begin position="65"/>
        <end position="82"/>
    </location>
</feature>
<comment type="caution">
    <text evidence="4">The sequence shown here is derived from an EMBL/GenBank/DDBJ whole genome shotgun (WGS) entry which is preliminary data.</text>
</comment>
<reference evidence="4 5" key="1">
    <citation type="submission" date="2024-02" db="EMBL/GenBank/DDBJ databases">
        <authorList>
            <person name="Grouzdev D."/>
        </authorList>
    </citation>
    <scope>NUCLEOTIDE SEQUENCE [LARGE SCALE GENOMIC DNA]</scope>
    <source>
        <strain evidence="4 5">9N</strain>
    </source>
</reference>
<evidence type="ECO:0000256" key="2">
    <source>
        <dbReference type="SAM" id="Phobius"/>
    </source>
</evidence>
<dbReference type="Proteomes" id="UP001350748">
    <property type="component" value="Unassembled WGS sequence"/>
</dbReference>
<keyword evidence="5" id="KW-1185">Reference proteome</keyword>
<feature type="transmembrane region" description="Helical" evidence="2">
    <location>
        <begin position="167"/>
        <end position="185"/>
    </location>
</feature>
<evidence type="ECO:0000256" key="1">
    <source>
        <dbReference type="SAM" id="MobiDB-lite"/>
    </source>
</evidence>
<feature type="transmembrane region" description="Helical" evidence="2">
    <location>
        <begin position="116"/>
        <end position="135"/>
    </location>
</feature>
<keyword evidence="2" id="KW-1133">Transmembrane helix</keyword>